<dbReference type="RefSeq" id="WP_277899247.1">
    <property type="nucleotide sequence ID" value="NZ_JAPMUA010000002.1"/>
</dbReference>
<protein>
    <submittedName>
        <fullName evidence="1">Uncharacterized protein</fullName>
    </submittedName>
</protein>
<evidence type="ECO:0000313" key="2">
    <source>
        <dbReference type="Proteomes" id="UP001153642"/>
    </source>
</evidence>
<accession>A0ABT6FQT3</accession>
<reference evidence="1" key="1">
    <citation type="submission" date="2022-11" db="EMBL/GenBank/DDBJ databases">
        <title>High-quality draft genome sequence of Galbibacter sp. strain CMA-7.</title>
        <authorList>
            <person name="Wei L."/>
            <person name="Dong C."/>
            <person name="Shao Z."/>
        </authorList>
    </citation>
    <scope>NUCLEOTIDE SEQUENCE</scope>
    <source>
        <strain evidence="1">CMA-7</strain>
    </source>
</reference>
<keyword evidence="2" id="KW-1185">Reference proteome</keyword>
<evidence type="ECO:0000313" key="1">
    <source>
        <dbReference type="EMBL" id="MDG3585487.1"/>
    </source>
</evidence>
<comment type="caution">
    <text evidence="1">The sequence shown here is derived from an EMBL/GenBank/DDBJ whole genome shotgun (WGS) entry which is preliminary data.</text>
</comment>
<dbReference type="Proteomes" id="UP001153642">
    <property type="component" value="Unassembled WGS sequence"/>
</dbReference>
<sequence>MNNNIPIVLKKNIVSTFINIRNVVEKNSEFIRIVRDDSFIIHIEDIKNELGFKWIISTPEFARNRVSYNIEFIPKSRIDNGIKKQTYDSSMVIKNLEGWINLIKDHSNFNPHPNSNMFNHYRNNIFEKFISLDPDAKTLPFDDEAQLAIKSFTSKLLLELKNEDIEDGEYVDSVKDLDENIGNYTKQQVLDKFADIYAKTRIAGGKIFTAFVNVLKKNVPPFLIEKGLEYVYQLGAAAITHMIN</sequence>
<gene>
    <name evidence="1" type="ORF">OSR52_06355</name>
</gene>
<name>A0ABT6FQT3_9FLAO</name>
<proteinExistence type="predicted"/>
<organism evidence="1 2">
    <name type="scientific">Galbibacter pacificus</name>
    <dbReference type="NCBI Taxonomy" id="2996052"/>
    <lineage>
        <taxon>Bacteria</taxon>
        <taxon>Pseudomonadati</taxon>
        <taxon>Bacteroidota</taxon>
        <taxon>Flavobacteriia</taxon>
        <taxon>Flavobacteriales</taxon>
        <taxon>Flavobacteriaceae</taxon>
        <taxon>Galbibacter</taxon>
    </lineage>
</organism>
<dbReference type="EMBL" id="JAPMUA010000002">
    <property type="protein sequence ID" value="MDG3585487.1"/>
    <property type="molecule type" value="Genomic_DNA"/>
</dbReference>